<protein>
    <submittedName>
        <fullName evidence="1">Uncharacterized protein</fullName>
    </submittedName>
</protein>
<evidence type="ECO:0000313" key="1">
    <source>
        <dbReference type="EMBL" id="KAL3576328.1"/>
    </source>
</evidence>
<keyword evidence="2" id="KW-1185">Reference proteome</keyword>
<gene>
    <name evidence="1" type="ORF">D5086_021611</name>
</gene>
<comment type="caution">
    <text evidence="1">The sequence shown here is derived from an EMBL/GenBank/DDBJ whole genome shotgun (WGS) entry which is preliminary data.</text>
</comment>
<evidence type="ECO:0000313" key="2">
    <source>
        <dbReference type="Proteomes" id="UP000309997"/>
    </source>
</evidence>
<name>A0ACC4BCN7_POPAL</name>
<reference evidence="1 2" key="1">
    <citation type="journal article" date="2024" name="Plant Biotechnol. J.">
        <title>Genome and CRISPR/Cas9 system of a widespread forest tree (Populus alba) in the world.</title>
        <authorList>
            <person name="Liu Y.J."/>
            <person name="Jiang P.F."/>
            <person name="Han X.M."/>
            <person name="Li X.Y."/>
            <person name="Wang H.M."/>
            <person name="Wang Y.J."/>
            <person name="Wang X.X."/>
            <person name="Zeng Q.Y."/>
        </authorList>
    </citation>
    <scope>NUCLEOTIDE SEQUENCE [LARGE SCALE GENOMIC DNA]</scope>
    <source>
        <strain evidence="2">cv. PAL-ZL1</strain>
    </source>
</reference>
<proteinExistence type="predicted"/>
<dbReference type="EMBL" id="RCHU02000011">
    <property type="protein sequence ID" value="KAL3576328.1"/>
    <property type="molecule type" value="Genomic_DNA"/>
</dbReference>
<sequence length="110" mass="12503">MEKGNAICKARSYVDLLTVNKGSLGAFLKRKGALERIAAVRLALDIARLIEECWHENKAKRLTFRQILTRLDTVHNSMAHKRAERFLLSLNMCQTTDMLSESVGNVEERS</sequence>
<organism evidence="1 2">
    <name type="scientific">Populus alba</name>
    <name type="common">White poplar</name>
    <dbReference type="NCBI Taxonomy" id="43335"/>
    <lineage>
        <taxon>Eukaryota</taxon>
        <taxon>Viridiplantae</taxon>
        <taxon>Streptophyta</taxon>
        <taxon>Embryophyta</taxon>
        <taxon>Tracheophyta</taxon>
        <taxon>Spermatophyta</taxon>
        <taxon>Magnoliopsida</taxon>
        <taxon>eudicotyledons</taxon>
        <taxon>Gunneridae</taxon>
        <taxon>Pentapetalae</taxon>
        <taxon>rosids</taxon>
        <taxon>fabids</taxon>
        <taxon>Malpighiales</taxon>
        <taxon>Salicaceae</taxon>
        <taxon>Saliceae</taxon>
        <taxon>Populus</taxon>
    </lineage>
</organism>
<accession>A0ACC4BCN7</accession>
<dbReference type="Proteomes" id="UP000309997">
    <property type="component" value="Unassembled WGS sequence"/>
</dbReference>